<dbReference type="EMBL" id="QDDR01000012">
    <property type="protein sequence ID" value="PVE45776.1"/>
    <property type="molecule type" value="Genomic_DNA"/>
</dbReference>
<dbReference type="InterPro" id="IPR045079">
    <property type="entry name" value="Oxoprolinase-like"/>
</dbReference>
<sequence>MPLAPRPEITATRSDPVTLEILKNALESLADEMALIILRSAYSPIVRDSMDYSTAIFDAEGRLVAQGLTNPIHLGSFPRVMTRLLETFGATIAEGDGFLVNDPYAAGGMHLPDIFFIRPVFQAGQRVGFTASLVHHTDIGGLAPGSMALNAEEIHQEGLRIPLVRLFEAGRPNAAVFDMLRANSRMPGEVMGDLRAQISACDTVARSFAALVAKHGAAFPALIDELHDYAERLVRQRIAEIPDGVMRAVDYIDGLGESGARIDFHVAITVKGSEITFDWEGTSDQVAGAINCPITTTWSLAYAALRNALGPGIPNCEGYMRPIHLRAPEGSIVNPRDGAACAARGVIAYRMLDTCFAAFGPLMPGLVPAGGEGGPTAITFSGRQGPRQVQWLVTDGILGSWGGRRDHDGVEGISSPGANLSNQPIELMEARLPLRVESYGFAPNSGGAGRRRGGLAMQRTYVIEAETASMTLRSDRRRNLPLAMDGGLPGSPSVTTLQHADGRCSLLPTMNMGPRPLQRGDRVMHIAAGGAGYGDPLTRPPEAVAEDCRDGLLDAGHARTVYGVVLAADGAPDPLATDALRRDLSRLEPGELAMRQQAHFLETIGAGPGIGDRP</sequence>
<organism evidence="2 3">
    <name type="scientific">Pararhodobacter aggregans</name>
    <dbReference type="NCBI Taxonomy" id="404875"/>
    <lineage>
        <taxon>Bacteria</taxon>
        <taxon>Pseudomonadati</taxon>
        <taxon>Pseudomonadota</taxon>
        <taxon>Alphaproteobacteria</taxon>
        <taxon>Rhodobacterales</taxon>
        <taxon>Paracoccaceae</taxon>
        <taxon>Pararhodobacter</taxon>
    </lineage>
</organism>
<name>A0A2T7UM80_9RHOB</name>
<accession>A0A2T7UM80</accession>
<dbReference type="InterPro" id="IPR003692">
    <property type="entry name" value="Hydantoinase_B"/>
</dbReference>
<dbReference type="PANTHER" id="PTHR11365">
    <property type="entry name" value="5-OXOPROLINASE RELATED"/>
    <property type="match status" value="1"/>
</dbReference>
<dbReference type="OrthoDB" id="9761586at2"/>
<keyword evidence="3" id="KW-1185">Reference proteome</keyword>
<gene>
    <name evidence="2" type="ORF">DDE23_19935</name>
</gene>
<dbReference type="PANTHER" id="PTHR11365:SF23">
    <property type="entry name" value="HYPOTHETICAL 5-OXOPROLINASE (EUROFUNG)-RELATED"/>
    <property type="match status" value="1"/>
</dbReference>
<feature type="domain" description="Hydantoinase B/oxoprolinase" evidence="1">
    <location>
        <begin position="15"/>
        <end position="536"/>
    </location>
</feature>
<dbReference type="GO" id="GO:0017168">
    <property type="term" value="F:5-oxoprolinase (ATP-hydrolyzing) activity"/>
    <property type="evidence" value="ECO:0007669"/>
    <property type="project" value="TreeGrafter"/>
</dbReference>
<dbReference type="AlphaFoldDB" id="A0A2T7UM80"/>
<reference evidence="2 3" key="1">
    <citation type="journal article" date="2011" name="Syst. Appl. Microbiol.">
        <title>Defluviimonas denitrificans gen. nov., sp. nov., and Pararhodobacter aggregans gen. nov., sp. nov., non-phototrophic Rhodobacteraceae from the biofilter of a marine aquaculture.</title>
        <authorList>
            <person name="Foesel B.U."/>
            <person name="Drake H.L."/>
            <person name="Schramm A."/>
        </authorList>
    </citation>
    <scope>NUCLEOTIDE SEQUENCE [LARGE SCALE GENOMIC DNA]</scope>
    <source>
        <strain evidence="2 3">D1-19</strain>
    </source>
</reference>
<proteinExistence type="predicted"/>
<dbReference type="GO" id="GO:0006749">
    <property type="term" value="P:glutathione metabolic process"/>
    <property type="evidence" value="ECO:0007669"/>
    <property type="project" value="TreeGrafter"/>
</dbReference>
<evidence type="ECO:0000259" key="1">
    <source>
        <dbReference type="Pfam" id="PF02538"/>
    </source>
</evidence>
<dbReference type="Pfam" id="PF02538">
    <property type="entry name" value="Hydantoinase_B"/>
    <property type="match status" value="1"/>
</dbReference>
<dbReference type="GO" id="GO:0005829">
    <property type="term" value="C:cytosol"/>
    <property type="evidence" value="ECO:0007669"/>
    <property type="project" value="TreeGrafter"/>
</dbReference>
<comment type="caution">
    <text evidence="2">The sequence shown here is derived from an EMBL/GenBank/DDBJ whole genome shotgun (WGS) entry which is preliminary data.</text>
</comment>
<evidence type="ECO:0000313" key="2">
    <source>
        <dbReference type="EMBL" id="PVE45776.1"/>
    </source>
</evidence>
<protein>
    <submittedName>
        <fullName evidence="2">5-oxoprolinase</fullName>
    </submittedName>
</protein>
<dbReference type="RefSeq" id="WP_107754264.1">
    <property type="nucleotide sequence ID" value="NZ_QBKF01000012.1"/>
</dbReference>
<evidence type="ECO:0000313" key="3">
    <source>
        <dbReference type="Proteomes" id="UP000244810"/>
    </source>
</evidence>
<dbReference type="Proteomes" id="UP000244810">
    <property type="component" value="Unassembled WGS sequence"/>
</dbReference>